<name>A0A450WDG4_9GAMM</name>
<proteinExistence type="predicted"/>
<sequence length="138" mass="14617">MSNLVLSAQIRGDAAQLVGELNRVDSAVVRVGSDSLRAGRDMGTMESEAQGLDTTAKSLVGSLKNIALAAATGFGIKETASSFLEAKTTAEGYATRLEILLRSTSEGNRVFKAMAEYGGRGASNITKSWDRLPNWLGY</sequence>
<gene>
    <name evidence="1" type="ORF">BECKLPF1236A_GA0070988_101205</name>
    <name evidence="2" type="ORF">BECKLPF1236C_GA0070990_101255</name>
</gene>
<evidence type="ECO:0000313" key="2">
    <source>
        <dbReference type="EMBL" id="VFK30984.1"/>
    </source>
</evidence>
<evidence type="ECO:0000313" key="1">
    <source>
        <dbReference type="EMBL" id="VFK15083.1"/>
    </source>
</evidence>
<accession>A0A450WDG4</accession>
<dbReference type="EMBL" id="CAADFP010000125">
    <property type="protein sequence ID" value="VFK30984.1"/>
    <property type="molecule type" value="Genomic_DNA"/>
</dbReference>
<dbReference type="EMBL" id="CAADFM010000120">
    <property type="protein sequence ID" value="VFK15083.1"/>
    <property type="molecule type" value="Genomic_DNA"/>
</dbReference>
<organism evidence="1">
    <name type="scientific">Candidatus Kentrum sp. LPFa</name>
    <dbReference type="NCBI Taxonomy" id="2126335"/>
    <lineage>
        <taxon>Bacteria</taxon>
        <taxon>Pseudomonadati</taxon>
        <taxon>Pseudomonadota</taxon>
        <taxon>Gammaproteobacteria</taxon>
        <taxon>Candidatus Kentrum</taxon>
    </lineage>
</organism>
<dbReference type="AlphaFoldDB" id="A0A450WDG4"/>
<protein>
    <submittedName>
        <fullName evidence="1">Uncharacterized protein</fullName>
    </submittedName>
</protein>
<reference evidence="1" key="1">
    <citation type="submission" date="2019-02" db="EMBL/GenBank/DDBJ databases">
        <authorList>
            <person name="Gruber-Vodicka R. H."/>
            <person name="Seah K. B. B."/>
        </authorList>
    </citation>
    <scope>NUCLEOTIDE SEQUENCE</scope>
    <source>
        <strain evidence="1">BECK_S312</strain>
        <strain evidence="2">BECK_S426</strain>
    </source>
</reference>